<comment type="caution">
    <text evidence="1">The sequence shown here is derived from an EMBL/GenBank/DDBJ whole genome shotgun (WGS) entry which is preliminary data.</text>
</comment>
<organism evidence="1 2">
    <name type="scientific">Hevea brasiliensis</name>
    <name type="common">Para rubber tree</name>
    <name type="synonym">Siphonia brasiliensis</name>
    <dbReference type="NCBI Taxonomy" id="3981"/>
    <lineage>
        <taxon>Eukaryota</taxon>
        <taxon>Viridiplantae</taxon>
        <taxon>Streptophyta</taxon>
        <taxon>Embryophyta</taxon>
        <taxon>Tracheophyta</taxon>
        <taxon>Spermatophyta</taxon>
        <taxon>Magnoliopsida</taxon>
        <taxon>eudicotyledons</taxon>
        <taxon>Gunneridae</taxon>
        <taxon>Pentapetalae</taxon>
        <taxon>rosids</taxon>
        <taxon>fabids</taxon>
        <taxon>Malpighiales</taxon>
        <taxon>Euphorbiaceae</taxon>
        <taxon>Crotonoideae</taxon>
        <taxon>Micrandreae</taxon>
        <taxon>Hevea</taxon>
    </lineage>
</organism>
<protein>
    <recommendedName>
        <fullName evidence="3">Photosystem I assembly factor PSA3, chloroplastic</fullName>
    </recommendedName>
</protein>
<dbReference type="InterPro" id="IPR037736">
    <property type="entry name" value="PSA3"/>
</dbReference>
<gene>
    <name evidence="1" type="ORF">P3X46_032506</name>
</gene>
<dbReference type="EMBL" id="JARPOI010000018">
    <property type="protein sequence ID" value="KAJ9135303.1"/>
    <property type="molecule type" value="Genomic_DNA"/>
</dbReference>
<name>A0ABQ9KDH2_HEVBR</name>
<dbReference type="PANTHER" id="PTHR36770">
    <property type="entry name" value="PHOTOSYSTEM I ASSEMBLY FACTOR PSA3, CHLOROPLASTIC"/>
    <property type="match status" value="1"/>
</dbReference>
<dbReference type="Proteomes" id="UP001174677">
    <property type="component" value="Chromosome 18"/>
</dbReference>
<dbReference type="PANTHER" id="PTHR36770:SF1">
    <property type="entry name" value="PHOTOSYSTEM I ASSEMBLY FACTOR PSA3, CHLOROPLASTIC"/>
    <property type="match status" value="1"/>
</dbReference>
<reference evidence="1 2" key="1">
    <citation type="journal article" date="2023" name="Plant Biotechnol. J.">
        <title>Chromosome-level wild Hevea brasiliensis genome provides new tools for genomic-assisted breeding and valuable loci to elevate rubber yield.</title>
        <authorList>
            <person name="Cheng H."/>
            <person name="Song X."/>
            <person name="Hu Y."/>
            <person name="Wu T."/>
            <person name="Yang Q."/>
            <person name="An Z."/>
            <person name="Feng S."/>
            <person name="Deng Z."/>
            <person name="Wu W."/>
            <person name="Zeng X."/>
            <person name="Tu M."/>
            <person name="Wang X."/>
            <person name="Huang H."/>
        </authorList>
    </citation>
    <scope>NUCLEOTIDE SEQUENCE [LARGE SCALE GENOMIC DNA]</scope>
    <source>
        <strain evidence="1">MT/VB/25A 57/8</strain>
    </source>
</reference>
<accession>A0ABQ9KDH2</accession>
<proteinExistence type="predicted"/>
<evidence type="ECO:0000313" key="1">
    <source>
        <dbReference type="EMBL" id="KAJ9135303.1"/>
    </source>
</evidence>
<evidence type="ECO:0000313" key="2">
    <source>
        <dbReference type="Proteomes" id="UP001174677"/>
    </source>
</evidence>
<evidence type="ECO:0008006" key="3">
    <source>
        <dbReference type="Google" id="ProtNLM"/>
    </source>
</evidence>
<keyword evidence="2" id="KW-1185">Reference proteome</keyword>
<sequence length="286" mass="32096">MVVVSLLNPSLHTQTLASCNFISPFLHHFHQIYTNCRRPTRQEVQNSNGLLSVTAYMENPNSISSFASKVIGSLPVIGLVARIFSDEGGVGGDIIDFAEFRRRVGKKCTFNDSRAFYEFQDRRGKSGDPLYVLLCCWLAAVGAGLLKSEELLEGAARLRISNDIEFEEQNFISLMNEAREKRAKLNVATPNIPMDIRAEKALEAIYVCCFGRNPIEKEDEELLCVMLSAVFPSVEQAEIQRIVKDMAKKVAEGSDEVNFPEPKNLPKEAVQLQMKDLQFLKQNTET</sequence>